<evidence type="ECO:0000313" key="4">
    <source>
        <dbReference type="Proteomes" id="UP000325182"/>
    </source>
</evidence>
<protein>
    <submittedName>
        <fullName evidence="3">Uncharacterized protein</fullName>
    </submittedName>
</protein>
<keyword evidence="2" id="KW-0472">Membrane</keyword>
<proteinExistence type="predicted"/>
<reference evidence="3 4" key="1">
    <citation type="submission" date="2019-08" db="EMBL/GenBank/DDBJ databases">
        <title>Bacillus genomes from the desert of Cuatro Cienegas, Coahuila.</title>
        <authorList>
            <person name="Olmedo-Alvarez G."/>
        </authorList>
    </citation>
    <scope>NUCLEOTIDE SEQUENCE [LARGE SCALE GENOMIC DNA]</scope>
    <source>
        <strain evidence="3 4">CH128b_4D</strain>
    </source>
</reference>
<dbReference type="Proteomes" id="UP000325182">
    <property type="component" value="Unassembled WGS sequence"/>
</dbReference>
<keyword evidence="2" id="KW-0812">Transmembrane</keyword>
<feature type="transmembrane region" description="Helical" evidence="2">
    <location>
        <begin position="74"/>
        <end position="100"/>
    </location>
</feature>
<gene>
    <name evidence="3" type="ORF">FZC84_12095</name>
</gene>
<feature type="compositionally biased region" description="Basic and acidic residues" evidence="1">
    <location>
        <begin position="18"/>
        <end position="54"/>
    </location>
</feature>
<evidence type="ECO:0000256" key="1">
    <source>
        <dbReference type="SAM" id="MobiDB-lite"/>
    </source>
</evidence>
<feature type="region of interest" description="Disordered" evidence="1">
    <location>
        <begin position="18"/>
        <end position="61"/>
    </location>
</feature>
<dbReference type="AlphaFoldDB" id="A0A5D4MAY0"/>
<evidence type="ECO:0000313" key="3">
    <source>
        <dbReference type="EMBL" id="TYR99109.1"/>
    </source>
</evidence>
<keyword evidence="2" id="KW-1133">Transmembrane helix</keyword>
<evidence type="ECO:0000256" key="2">
    <source>
        <dbReference type="SAM" id="Phobius"/>
    </source>
</evidence>
<dbReference type="EMBL" id="VTEG01000007">
    <property type="protein sequence ID" value="TYR99109.1"/>
    <property type="molecule type" value="Genomic_DNA"/>
</dbReference>
<dbReference type="RefSeq" id="WP_148954029.1">
    <property type="nucleotide sequence ID" value="NZ_VTEG01000007.1"/>
</dbReference>
<accession>A0A5D4MAY0</accession>
<sequence>MGIIKKLEDWEKKLDNSIKRDKEKRKNEPSLKEQWKEGMKEAEEREKSKQEARKVKQSTTKKTEKNGFIVLLEALWLLVMSAPIFLIGILALIFGLFLVWELIKSIF</sequence>
<organism evidence="3 4">
    <name type="scientific">Rossellomorea vietnamensis</name>
    <dbReference type="NCBI Taxonomy" id="218284"/>
    <lineage>
        <taxon>Bacteria</taxon>
        <taxon>Bacillati</taxon>
        <taxon>Bacillota</taxon>
        <taxon>Bacilli</taxon>
        <taxon>Bacillales</taxon>
        <taxon>Bacillaceae</taxon>
        <taxon>Rossellomorea</taxon>
    </lineage>
</organism>
<comment type="caution">
    <text evidence="3">The sequence shown here is derived from an EMBL/GenBank/DDBJ whole genome shotgun (WGS) entry which is preliminary data.</text>
</comment>
<name>A0A5D4MAY0_9BACI</name>